<feature type="domain" description="N-acetyltransferase" evidence="1">
    <location>
        <begin position="14"/>
        <end position="175"/>
    </location>
</feature>
<dbReference type="EMBL" id="JAOQIO010000006">
    <property type="protein sequence ID" value="MCU6790743.1"/>
    <property type="molecule type" value="Genomic_DNA"/>
</dbReference>
<reference evidence="2 3" key="1">
    <citation type="submission" date="2022-09" db="EMBL/GenBank/DDBJ databases">
        <authorList>
            <person name="Han X.L."/>
            <person name="Wang Q."/>
            <person name="Lu T."/>
        </authorList>
    </citation>
    <scope>NUCLEOTIDE SEQUENCE [LARGE SCALE GENOMIC DNA]</scope>
    <source>
        <strain evidence="2 3">WQ 127069</strain>
    </source>
</reference>
<dbReference type="InterPro" id="IPR051531">
    <property type="entry name" value="N-acetyltransferase"/>
</dbReference>
<dbReference type="PANTHER" id="PTHR43792:SF9">
    <property type="entry name" value="RIBOSOMAL-PROTEIN-ALANINE ACETYLTRANSFERASE"/>
    <property type="match status" value="1"/>
</dbReference>
<dbReference type="Gene3D" id="3.40.630.30">
    <property type="match status" value="1"/>
</dbReference>
<dbReference type="RefSeq" id="WP_262682255.1">
    <property type="nucleotide sequence ID" value="NZ_JAOQIO010000006.1"/>
</dbReference>
<dbReference type="InterPro" id="IPR016181">
    <property type="entry name" value="Acyl_CoA_acyltransferase"/>
</dbReference>
<gene>
    <name evidence="2" type="ORF">OB236_01265</name>
</gene>
<evidence type="ECO:0000259" key="1">
    <source>
        <dbReference type="PROSITE" id="PS51186"/>
    </source>
</evidence>
<evidence type="ECO:0000313" key="3">
    <source>
        <dbReference type="Proteomes" id="UP001652445"/>
    </source>
</evidence>
<accession>A0ABT2U806</accession>
<dbReference type="Pfam" id="PF13302">
    <property type="entry name" value="Acetyltransf_3"/>
    <property type="match status" value="1"/>
</dbReference>
<proteinExistence type="predicted"/>
<protein>
    <submittedName>
        <fullName evidence="2">GNAT family N-acetyltransferase</fullName>
    </submittedName>
</protein>
<name>A0ABT2U806_9BACL</name>
<dbReference type="InterPro" id="IPR000182">
    <property type="entry name" value="GNAT_dom"/>
</dbReference>
<dbReference type="Proteomes" id="UP001652445">
    <property type="component" value="Unassembled WGS sequence"/>
</dbReference>
<dbReference type="SUPFAM" id="SSF55729">
    <property type="entry name" value="Acyl-CoA N-acyltransferases (Nat)"/>
    <property type="match status" value="1"/>
</dbReference>
<dbReference type="PANTHER" id="PTHR43792">
    <property type="entry name" value="GNAT FAMILY, PUTATIVE (AFU_ORTHOLOGUE AFUA_3G00765)-RELATED-RELATED"/>
    <property type="match status" value="1"/>
</dbReference>
<comment type="caution">
    <text evidence="2">The sequence shown here is derived from an EMBL/GenBank/DDBJ whole genome shotgun (WGS) entry which is preliminary data.</text>
</comment>
<keyword evidence="3" id="KW-1185">Reference proteome</keyword>
<dbReference type="PROSITE" id="PS51186">
    <property type="entry name" value="GNAT"/>
    <property type="match status" value="1"/>
</dbReference>
<sequence length="184" mass="21343">MNLETFPLLETERFVLRQMTLEDAPTVFEIFSDGDVTKDMGEDPFDSIQQAEGLITFMNNLFHQNKAFRWGIILKENNTLVGTCGYNGWETHRGSRGEIGYDLGKKYWRQGYMTEVLKSVIAFGFETMEFNRIEAFTNLDAEPSMLLLKKLGFNEDGILRGYASFHGEYVDQRCYSLLQREWLS</sequence>
<evidence type="ECO:0000313" key="2">
    <source>
        <dbReference type="EMBL" id="MCU6790743.1"/>
    </source>
</evidence>
<organism evidence="2 3">
    <name type="scientific">Paenibacillus baimaensis</name>
    <dbReference type="NCBI Taxonomy" id="2982185"/>
    <lineage>
        <taxon>Bacteria</taxon>
        <taxon>Bacillati</taxon>
        <taxon>Bacillota</taxon>
        <taxon>Bacilli</taxon>
        <taxon>Bacillales</taxon>
        <taxon>Paenibacillaceae</taxon>
        <taxon>Paenibacillus</taxon>
    </lineage>
</organism>